<dbReference type="EMBL" id="JAKNHQ010000015">
    <property type="protein sequence ID" value="MCG4611434.1"/>
    <property type="molecule type" value="Genomic_DNA"/>
</dbReference>
<dbReference type="PANTHER" id="PTHR43649:SF32">
    <property type="entry name" value="SUGAR BINDING SECRETED PROTEIN"/>
    <property type="match status" value="1"/>
</dbReference>
<dbReference type="Proteomes" id="UP001298681">
    <property type="component" value="Unassembled WGS sequence"/>
</dbReference>
<dbReference type="InterPro" id="IPR006059">
    <property type="entry name" value="SBP"/>
</dbReference>
<feature type="chain" id="PRO_5046348700" evidence="1">
    <location>
        <begin position="24"/>
        <end position="437"/>
    </location>
</feature>
<dbReference type="RefSeq" id="WP_237967012.1">
    <property type="nucleotide sequence ID" value="NZ_JAKNHQ010000015.1"/>
</dbReference>
<keyword evidence="1" id="KW-0732">Signal</keyword>
<proteinExistence type="predicted"/>
<dbReference type="Gene3D" id="3.40.190.10">
    <property type="entry name" value="Periplasmic binding protein-like II"/>
    <property type="match status" value="1"/>
</dbReference>
<evidence type="ECO:0000256" key="1">
    <source>
        <dbReference type="SAM" id="SignalP"/>
    </source>
</evidence>
<dbReference type="InterPro" id="IPR050490">
    <property type="entry name" value="Bact_solute-bd_prot1"/>
</dbReference>
<comment type="caution">
    <text evidence="2">The sequence shown here is derived from an EMBL/GenBank/DDBJ whole genome shotgun (WGS) entry which is preliminary data.</text>
</comment>
<organism evidence="2 3">
    <name type="scientific">Anaeromassilibacillus senegalensis</name>
    <dbReference type="NCBI Taxonomy" id="1673717"/>
    <lineage>
        <taxon>Bacteria</taxon>
        <taxon>Bacillati</taxon>
        <taxon>Bacillota</taxon>
        <taxon>Clostridia</taxon>
        <taxon>Eubacteriales</taxon>
        <taxon>Acutalibacteraceae</taxon>
        <taxon>Anaeromassilibacillus</taxon>
    </lineage>
</organism>
<sequence length="437" mass="48247">MRCSRLLALALAFCLLWGLAACAKTGEGPTEQPAVETEEHTLTIWAWDDTFNVKAANLAKAYYAKTDPGVQVDIVTMAQTDIITRLNTAFSSSNYEGLPNIVLIEDYRIQNFLKSYPGEFRDLSSIVDPNKFMEYKLRVMTEEGKIYGVPFDSGAAALFYRTDYLQAAGYTQEDMQNLTWNEYIEIGKDVKAATGKYMLTLDPSDLGQVRIMMQSAGAWYVKEDGESVDIAENEVLKASLSTYQRMVDSGIALQVSGWDPFVKAFQEGEVASVPSGCWVMSNIVKAEEQSGKWAVAPIPRLDGIPESVNASSIGGGSWYVLSSVPGADLAVDFLGKTFASNEQLIDDLVKDISLVSTMKSAKDLKYRSEPSEFFGGQRIYEDLAAWTEQIPPVNYGLYTYTMEDIIAQSLQSIMQGADMDETLKNAQTQARASVLHS</sequence>
<name>A0ABS9MKU3_9FIRM</name>
<reference evidence="2 3" key="1">
    <citation type="submission" date="2022-01" db="EMBL/GenBank/DDBJ databases">
        <title>Collection of gut derived symbiotic bacterial strains cultured from healthy donors.</title>
        <authorList>
            <person name="Lin H."/>
            <person name="Kohout C."/>
            <person name="Waligurski E."/>
            <person name="Pamer E.G."/>
        </authorList>
    </citation>
    <scope>NUCLEOTIDE SEQUENCE [LARGE SCALE GENOMIC DNA]</scope>
    <source>
        <strain evidence="2 3">DFI.7.58</strain>
    </source>
</reference>
<dbReference type="SUPFAM" id="SSF53850">
    <property type="entry name" value="Periplasmic binding protein-like II"/>
    <property type="match status" value="1"/>
</dbReference>
<gene>
    <name evidence="2" type="ORF">L0P57_10905</name>
</gene>
<protein>
    <submittedName>
        <fullName evidence="2">Extracellular solute-binding protein</fullName>
    </submittedName>
</protein>
<evidence type="ECO:0000313" key="2">
    <source>
        <dbReference type="EMBL" id="MCG4611434.1"/>
    </source>
</evidence>
<keyword evidence="3" id="KW-1185">Reference proteome</keyword>
<accession>A0ABS9MKU3</accession>
<evidence type="ECO:0000313" key="3">
    <source>
        <dbReference type="Proteomes" id="UP001298681"/>
    </source>
</evidence>
<feature type="signal peptide" evidence="1">
    <location>
        <begin position="1"/>
        <end position="23"/>
    </location>
</feature>
<dbReference type="PROSITE" id="PS51257">
    <property type="entry name" value="PROKAR_LIPOPROTEIN"/>
    <property type="match status" value="1"/>
</dbReference>
<dbReference type="PANTHER" id="PTHR43649">
    <property type="entry name" value="ARABINOSE-BINDING PROTEIN-RELATED"/>
    <property type="match status" value="1"/>
</dbReference>
<dbReference type="Pfam" id="PF13416">
    <property type="entry name" value="SBP_bac_8"/>
    <property type="match status" value="1"/>
</dbReference>